<evidence type="ECO:0000256" key="3">
    <source>
        <dbReference type="ARBA" id="ARBA00022553"/>
    </source>
</evidence>
<dbReference type="Gene3D" id="3.30.565.10">
    <property type="entry name" value="Histidine kinase-like ATPase, C-terminal domain"/>
    <property type="match status" value="1"/>
</dbReference>
<evidence type="ECO:0000256" key="2">
    <source>
        <dbReference type="ARBA" id="ARBA00012438"/>
    </source>
</evidence>
<proteinExistence type="predicted"/>
<dbReference type="InterPro" id="IPR005467">
    <property type="entry name" value="His_kinase_dom"/>
</dbReference>
<feature type="region of interest" description="Disordered" evidence="7">
    <location>
        <begin position="170"/>
        <end position="219"/>
    </location>
</feature>
<gene>
    <name evidence="10" type="ORF">D1223_14375</name>
</gene>
<name>A0A399REU3_9PROT</name>
<feature type="transmembrane region" description="Helical" evidence="8">
    <location>
        <begin position="32"/>
        <end position="52"/>
    </location>
</feature>
<dbReference type="InterPro" id="IPR003594">
    <property type="entry name" value="HATPase_dom"/>
</dbReference>
<evidence type="ECO:0000256" key="7">
    <source>
        <dbReference type="SAM" id="MobiDB-lite"/>
    </source>
</evidence>
<keyword evidence="4" id="KW-0808">Transferase</keyword>
<keyword evidence="3" id="KW-0597">Phosphoprotein</keyword>
<dbReference type="InterPro" id="IPR050736">
    <property type="entry name" value="Sensor_HK_Regulatory"/>
</dbReference>
<dbReference type="PROSITE" id="PS50109">
    <property type="entry name" value="HIS_KIN"/>
    <property type="match status" value="1"/>
</dbReference>
<dbReference type="InterPro" id="IPR036097">
    <property type="entry name" value="HisK_dim/P_sf"/>
</dbReference>
<dbReference type="EC" id="2.7.13.3" evidence="2"/>
<dbReference type="SUPFAM" id="SSF47384">
    <property type="entry name" value="Homodimeric domain of signal transducing histidine kinase"/>
    <property type="match status" value="1"/>
</dbReference>
<keyword evidence="6" id="KW-0902">Two-component regulatory system</keyword>
<dbReference type="EMBL" id="QWFX01000013">
    <property type="protein sequence ID" value="RIJ28557.1"/>
    <property type="molecule type" value="Genomic_DNA"/>
</dbReference>
<evidence type="ECO:0000313" key="11">
    <source>
        <dbReference type="Proteomes" id="UP000266385"/>
    </source>
</evidence>
<evidence type="ECO:0000256" key="5">
    <source>
        <dbReference type="ARBA" id="ARBA00022777"/>
    </source>
</evidence>
<dbReference type="FunFam" id="3.30.565.10:FF:000006">
    <property type="entry name" value="Sensor histidine kinase WalK"/>
    <property type="match status" value="1"/>
</dbReference>
<dbReference type="Proteomes" id="UP000266385">
    <property type="component" value="Unassembled WGS sequence"/>
</dbReference>
<dbReference type="PRINTS" id="PR00344">
    <property type="entry name" value="BCTRLSENSOR"/>
</dbReference>
<dbReference type="GO" id="GO:0000155">
    <property type="term" value="F:phosphorelay sensor kinase activity"/>
    <property type="evidence" value="ECO:0007669"/>
    <property type="project" value="InterPro"/>
</dbReference>
<dbReference type="InterPro" id="IPR004358">
    <property type="entry name" value="Sig_transdc_His_kin-like_C"/>
</dbReference>
<accession>A0A399REU3</accession>
<dbReference type="PANTHER" id="PTHR43711:SF26">
    <property type="entry name" value="SENSOR HISTIDINE KINASE RCSC"/>
    <property type="match status" value="1"/>
</dbReference>
<dbReference type="SUPFAM" id="SSF55874">
    <property type="entry name" value="ATPase domain of HSP90 chaperone/DNA topoisomerase II/histidine kinase"/>
    <property type="match status" value="1"/>
</dbReference>
<evidence type="ECO:0000256" key="8">
    <source>
        <dbReference type="SAM" id="Phobius"/>
    </source>
</evidence>
<dbReference type="RefSeq" id="WP_119377092.1">
    <property type="nucleotide sequence ID" value="NZ_QWFX01000013.1"/>
</dbReference>
<evidence type="ECO:0000313" key="10">
    <source>
        <dbReference type="EMBL" id="RIJ28557.1"/>
    </source>
</evidence>
<protein>
    <recommendedName>
        <fullName evidence="2">histidine kinase</fullName>
        <ecNumber evidence="2">2.7.13.3</ecNumber>
    </recommendedName>
</protein>
<feature type="domain" description="Histidine kinase" evidence="9">
    <location>
        <begin position="336"/>
        <end position="552"/>
    </location>
</feature>
<dbReference type="PANTHER" id="PTHR43711">
    <property type="entry name" value="TWO-COMPONENT HISTIDINE KINASE"/>
    <property type="match status" value="1"/>
</dbReference>
<dbReference type="Pfam" id="PF00512">
    <property type="entry name" value="HisKA"/>
    <property type="match status" value="1"/>
</dbReference>
<feature type="transmembrane region" description="Helical" evidence="8">
    <location>
        <begin position="145"/>
        <end position="162"/>
    </location>
</feature>
<evidence type="ECO:0000259" key="9">
    <source>
        <dbReference type="PROSITE" id="PS50109"/>
    </source>
</evidence>
<keyword evidence="5" id="KW-0418">Kinase</keyword>
<dbReference type="AlphaFoldDB" id="A0A399REU3"/>
<feature type="transmembrane region" description="Helical" evidence="8">
    <location>
        <begin position="87"/>
        <end position="105"/>
    </location>
</feature>
<keyword evidence="8" id="KW-0812">Transmembrane</keyword>
<reference evidence="10 11" key="1">
    <citation type="submission" date="2018-08" db="EMBL/GenBank/DDBJ databases">
        <title>Henriciella mobilis sp. nov., isolated from seawater.</title>
        <authorList>
            <person name="Cheng H."/>
            <person name="Wu Y.-H."/>
            <person name="Xu X.-W."/>
            <person name="Guo L.-L."/>
        </authorList>
    </citation>
    <scope>NUCLEOTIDE SEQUENCE [LARGE SCALE GENOMIC DNA]</scope>
    <source>
        <strain evidence="10 11">JN25</strain>
    </source>
</reference>
<dbReference type="Gene3D" id="1.10.287.130">
    <property type="match status" value="1"/>
</dbReference>
<dbReference type="SMART" id="SM00387">
    <property type="entry name" value="HATPase_c"/>
    <property type="match status" value="1"/>
</dbReference>
<dbReference type="Pfam" id="PF02518">
    <property type="entry name" value="HATPase_c"/>
    <property type="match status" value="1"/>
</dbReference>
<evidence type="ECO:0000256" key="6">
    <source>
        <dbReference type="ARBA" id="ARBA00023012"/>
    </source>
</evidence>
<dbReference type="InterPro" id="IPR036890">
    <property type="entry name" value="HATPase_C_sf"/>
</dbReference>
<evidence type="ECO:0000256" key="1">
    <source>
        <dbReference type="ARBA" id="ARBA00000085"/>
    </source>
</evidence>
<sequence>MRETFLTGIFLFWLVLAGIATAFVAVRGIEWPIVAIAAGLCIFPVITTLPVAHGGRHWPRGRRAMLVCLPWILMSSVFVAASGGMASPALVFVVFPSLFALAFGWKKLAVETSVFALIATLMAVLVSNDVSSMPGAASLAKASEMYALAGLCLLPFLVAGFVRQEELKAGPDPAASPVSHLTMPRANPSSARPVVENVPSEGPAAGLDPIDGPGAGEPDGEAIIDVTREGRIRSVSGAVPRGLQFRVGRVFVDSFPPAMQQPVATGLNQGGSFVQALGDGRAISFTVDRHDLGVRVFMAEAEANNDNEAGPSGAQESADAAGARAELAERTAFFAGLSHELKTPLNAILGFADIMQSELRGPMPEAYKDYSSLIHDSGQDLLLMVEDILDYAKTEAGHSRFDSEPVDLVASGESVIAQLSGQAQRADVEVKLLAKGEVWAQADPRAVRQIWQNLLSNAIKYSDKGGTVTLDAKTGKTAVALSVRDEGAGMDKEDLDRIARPFQQGSNSRGRAGTGLGLAVVKSFADAMKGRVVIDTAPGQGTRVRVVLPKANADDVSAINDAAE</sequence>
<organism evidence="10 11">
    <name type="scientific">Henriciella mobilis</name>
    <dbReference type="NCBI Taxonomy" id="2305467"/>
    <lineage>
        <taxon>Bacteria</taxon>
        <taxon>Pseudomonadati</taxon>
        <taxon>Pseudomonadota</taxon>
        <taxon>Alphaproteobacteria</taxon>
        <taxon>Hyphomonadales</taxon>
        <taxon>Hyphomonadaceae</taxon>
        <taxon>Henriciella</taxon>
    </lineage>
</organism>
<keyword evidence="8" id="KW-0472">Membrane</keyword>
<feature type="transmembrane region" description="Helical" evidence="8">
    <location>
        <begin position="112"/>
        <end position="133"/>
    </location>
</feature>
<keyword evidence="11" id="KW-1185">Reference proteome</keyword>
<dbReference type="OrthoDB" id="9774458at2"/>
<dbReference type="CDD" id="cd00082">
    <property type="entry name" value="HisKA"/>
    <property type="match status" value="1"/>
</dbReference>
<keyword evidence="8" id="KW-1133">Transmembrane helix</keyword>
<comment type="catalytic activity">
    <reaction evidence="1">
        <text>ATP + protein L-histidine = ADP + protein N-phospho-L-histidine.</text>
        <dbReference type="EC" id="2.7.13.3"/>
    </reaction>
</comment>
<dbReference type="SMART" id="SM00388">
    <property type="entry name" value="HisKA"/>
    <property type="match status" value="1"/>
</dbReference>
<comment type="caution">
    <text evidence="10">The sequence shown here is derived from an EMBL/GenBank/DDBJ whole genome shotgun (WGS) entry which is preliminary data.</text>
</comment>
<evidence type="ECO:0000256" key="4">
    <source>
        <dbReference type="ARBA" id="ARBA00022679"/>
    </source>
</evidence>
<dbReference type="InterPro" id="IPR003661">
    <property type="entry name" value="HisK_dim/P_dom"/>
</dbReference>